<feature type="transmembrane region" description="Helical" evidence="1">
    <location>
        <begin position="63"/>
        <end position="79"/>
    </location>
</feature>
<comment type="caution">
    <text evidence="2">The sequence shown here is derived from an EMBL/GenBank/DDBJ whole genome shotgun (WGS) entry which is preliminary data.</text>
</comment>
<feature type="transmembrane region" description="Helical" evidence="1">
    <location>
        <begin position="162"/>
        <end position="179"/>
    </location>
</feature>
<proteinExistence type="predicted"/>
<dbReference type="Proteomes" id="UP000198506">
    <property type="component" value="Unassembled WGS sequence"/>
</dbReference>
<dbReference type="EMBL" id="FOZN01000001">
    <property type="protein sequence ID" value="SFR98517.1"/>
    <property type="molecule type" value="Genomic_DNA"/>
</dbReference>
<feature type="transmembrane region" description="Helical" evidence="1">
    <location>
        <begin position="125"/>
        <end position="150"/>
    </location>
</feature>
<evidence type="ECO:0000313" key="3">
    <source>
        <dbReference type="Proteomes" id="UP000198506"/>
    </source>
</evidence>
<keyword evidence="1" id="KW-0812">Transmembrane</keyword>
<dbReference type="AlphaFoldDB" id="A0AA94HKJ1"/>
<name>A0AA94HKJ1_9MICO</name>
<sequence length="222" mass="24707">MRYIFLAVELQDLTISIFFLSWALAWATLALFLWLERGTLLISGAVIVLGAVDLLLLDRWYDYAVMIMGWLALALFIAPRRRHDQLFVARILLSTVYAFGALSKLQPSWLIGDNLLSLAATRPAAAWLEIFLVQPWLSIAATALVATELWMAVGLWIPRTRLITAVIGILLHIALTILATRGGMFGLLHLVALNGGLVLLYPAFWQRLLPAETAERSVPTTQ</sequence>
<protein>
    <submittedName>
        <fullName evidence="2">Vitamin K-dependent gamma-carboxylase</fullName>
    </submittedName>
</protein>
<keyword evidence="3" id="KW-1185">Reference proteome</keyword>
<keyword evidence="1" id="KW-0472">Membrane</keyword>
<reference evidence="2 3" key="1">
    <citation type="submission" date="2016-10" db="EMBL/GenBank/DDBJ databases">
        <authorList>
            <person name="Varghese N."/>
            <person name="Submissions S."/>
        </authorList>
    </citation>
    <scope>NUCLEOTIDE SEQUENCE [LARGE SCALE GENOMIC DNA]</scope>
    <source>
        <strain evidence="2 3">IAM 15147</strain>
    </source>
</reference>
<feature type="transmembrane region" description="Helical" evidence="1">
    <location>
        <begin position="15"/>
        <end position="35"/>
    </location>
</feature>
<gene>
    <name evidence="2" type="ORF">SAMN04487783_0235</name>
</gene>
<organism evidence="2 3">
    <name type="scientific">Agrococcus baldri</name>
    <dbReference type="NCBI Taxonomy" id="153730"/>
    <lineage>
        <taxon>Bacteria</taxon>
        <taxon>Bacillati</taxon>
        <taxon>Actinomycetota</taxon>
        <taxon>Actinomycetes</taxon>
        <taxon>Micrococcales</taxon>
        <taxon>Microbacteriaceae</taxon>
        <taxon>Agrococcus</taxon>
    </lineage>
</organism>
<evidence type="ECO:0000313" key="2">
    <source>
        <dbReference type="EMBL" id="SFR98517.1"/>
    </source>
</evidence>
<keyword evidence="1" id="KW-1133">Transmembrane helix</keyword>
<feature type="transmembrane region" description="Helical" evidence="1">
    <location>
        <begin position="185"/>
        <end position="204"/>
    </location>
</feature>
<feature type="transmembrane region" description="Helical" evidence="1">
    <location>
        <begin position="86"/>
        <end position="105"/>
    </location>
</feature>
<evidence type="ECO:0000256" key="1">
    <source>
        <dbReference type="SAM" id="Phobius"/>
    </source>
</evidence>
<accession>A0AA94HKJ1</accession>